<protein>
    <submittedName>
        <fullName evidence="3">ComF family protein</fullName>
    </submittedName>
</protein>
<evidence type="ECO:0000259" key="2">
    <source>
        <dbReference type="Pfam" id="PF00156"/>
    </source>
</evidence>
<dbReference type="PANTHER" id="PTHR47505:SF1">
    <property type="entry name" value="DNA UTILIZATION PROTEIN YHGH"/>
    <property type="match status" value="1"/>
</dbReference>
<evidence type="ECO:0000313" key="4">
    <source>
        <dbReference type="Proteomes" id="UP000278542"/>
    </source>
</evidence>
<proteinExistence type="inferred from homology"/>
<dbReference type="RefSeq" id="WP_121144953.1">
    <property type="nucleotide sequence ID" value="NZ_RBWY01000002.1"/>
</dbReference>
<sequence>MNCILCCLPLSLPWGVCSECIKHLSDTSLTCLGCGLPLLNINQPCYYCLDFKPAWHTLTAFTDYRPPLSQLIYQFKSRQKTQLSYGLARLIFLAWYHARECYGLAKPDIVTCVPLSRSRYWLRGYNQSQLLAQHIAHWLDSDFKPYLLSRHSGRLEQKLLSKSQRACNVKNTFSCYEDLTGKTIAVIDDIVTTGYTVHELSKELKKQGALHIQILCLCRTRL</sequence>
<dbReference type="CDD" id="cd06223">
    <property type="entry name" value="PRTases_typeI"/>
    <property type="match status" value="1"/>
</dbReference>
<name>A0A495REV6_9GAMM</name>
<dbReference type="Gene3D" id="3.40.50.2020">
    <property type="match status" value="1"/>
</dbReference>
<dbReference type="InterPro" id="IPR000836">
    <property type="entry name" value="PRTase_dom"/>
</dbReference>
<accession>A0A495REV6</accession>
<feature type="domain" description="Phosphoribosyltransferase" evidence="2">
    <location>
        <begin position="174"/>
        <end position="219"/>
    </location>
</feature>
<evidence type="ECO:0000313" key="3">
    <source>
        <dbReference type="EMBL" id="RKS85860.1"/>
    </source>
</evidence>
<dbReference type="EMBL" id="RBWY01000002">
    <property type="protein sequence ID" value="RKS85860.1"/>
    <property type="molecule type" value="Genomic_DNA"/>
</dbReference>
<dbReference type="Proteomes" id="UP000278542">
    <property type="component" value="Unassembled WGS sequence"/>
</dbReference>
<comment type="similarity">
    <text evidence="1">Belongs to the ComF/GntX family.</text>
</comment>
<dbReference type="SUPFAM" id="SSF53271">
    <property type="entry name" value="PRTase-like"/>
    <property type="match status" value="1"/>
</dbReference>
<comment type="caution">
    <text evidence="3">The sequence shown here is derived from an EMBL/GenBank/DDBJ whole genome shotgun (WGS) entry which is preliminary data.</text>
</comment>
<dbReference type="Pfam" id="PF00156">
    <property type="entry name" value="Pribosyltran"/>
    <property type="match status" value="1"/>
</dbReference>
<gene>
    <name evidence="3" type="ORF">DES39_1276</name>
</gene>
<dbReference type="OrthoDB" id="9793412at2"/>
<keyword evidence="4" id="KW-1185">Reference proteome</keyword>
<reference evidence="3 4" key="1">
    <citation type="submission" date="2018-10" db="EMBL/GenBank/DDBJ databases">
        <title>Genomic Encyclopedia of Type Strains, Phase IV (KMG-IV): sequencing the most valuable type-strain genomes for metagenomic binning, comparative biology and taxonomic classification.</title>
        <authorList>
            <person name="Goeker M."/>
        </authorList>
    </citation>
    <scope>NUCLEOTIDE SEQUENCE [LARGE SCALE GENOMIC DNA]</scope>
    <source>
        <strain evidence="3 4">DSM 22228</strain>
    </source>
</reference>
<evidence type="ECO:0000256" key="1">
    <source>
        <dbReference type="ARBA" id="ARBA00008007"/>
    </source>
</evidence>
<dbReference type="PANTHER" id="PTHR47505">
    <property type="entry name" value="DNA UTILIZATION PROTEIN YHGH"/>
    <property type="match status" value="1"/>
</dbReference>
<dbReference type="AlphaFoldDB" id="A0A495REV6"/>
<organism evidence="3 4">
    <name type="scientific">Orbus hercynius</name>
    <dbReference type="NCBI Taxonomy" id="593135"/>
    <lineage>
        <taxon>Bacteria</taxon>
        <taxon>Pseudomonadati</taxon>
        <taxon>Pseudomonadota</taxon>
        <taxon>Gammaproteobacteria</taxon>
        <taxon>Orbales</taxon>
        <taxon>Orbaceae</taxon>
        <taxon>Orbus</taxon>
    </lineage>
</organism>
<dbReference type="InterPro" id="IPR029057">
    <property type="entry name" value="PRTase-like"/>
</dbReference>
<dbReference type="InterPro" id="IPR051910">
    <property type="entry name" value="ComF/GntX_DNA_util-trans"/>
</dbReference>